<protein>
    <submittedName>
        <fullName evidence="1">Uncharacterized protein</fullName>
    </submittedName>
</protein>
<accession>A0A5E4X6F5</accession>
<gene>
    <name evidence="1" type="ORF">PPN31114_03708</name>
</gene>
<reference evidence="1 2" key="1">
    <citation type="submission" date="2019-08" db="EMBL/GenBank/DDBJ databases">
        <authorList>
            <person name="Peeters C."/>
        </authorList>
    </citation>
    <scope>NUCLEOTIDE SEQUENCE [LARGE SCALE GENOMIC DNA]</scope>
    <source>
        <strain evidence="1 2">LMG 31114</strain>
    </source>
</reference>
<dbReference type="Proteomes" id="UP000366945">
    <property type="component" value="Unassembled WGS sequence"/>
</dbReference>
<dbReference type="EMBL" id="CABPSK010000003">
    <property type="protein sequence ID" value="VVE31961.1"/>
    <property type="molecule type" value="Genomic_DNA"/>
</dbReference>
<sequence length="55" mass="6346">MLPYQEKPATKAGRARRHYAKIIRDFAALRHARETLVSECLQSPGEPYRLTMTSE</sequence>
<proteinExistence type="predicted"/>
<name>A0A5E4X6F5_9BURK</name>
<keyword evidence="2" id="KW-1185">Reference proteome</keyword>
<organism evidence="1 2">
    <name type="scientific">Pandoraea pneumonica</name>
    <dbReference type="NCBI Taxonomy" id="2508299"/>
    <lineage>
        <taxon>Bacteria</taxon>
        <taxon>Pseudomonadati</taxon>
        <taxon>Pseudomonadota</taxon>
        <taxon>Betaproteobacteria</taxon>
        <taxon>Burkholderiales</taxon>
        <taxon>Burkholderiaceae</taxon>
        <taxon>Pandoraea</taxon>
    </lineage>
</organism>
<evidence type="ECO:0000313" key="1">
    <source>
        <dbReference type="EMBL" id="VVE31961.1"/>
    </source>
</evidence>
<evidence type="ECO:0000313" key="2">
    <source>
        <dbReference type="Proteomes" id="UP000366945"/>
    </source>
</evidence>
<dbReference type="AlphaFoldDB" id="A0A5E4X6F5"/>